<evidence type="ECO:0000256" key="2">
    <source>
        <dbReference type="SAM" id="MobiDB-lite"/>
    </source>
</evidence>
<accession>A0A6H5IXL6</accession>
<gene>
    <name evidence="3" type="ORF">TBRA_LOCUS13215</name>
</gene>
<sequence>MPAMCDHAADGSEKGDTTIDDGITSTVDKSMTSHKAKNTPDANLTPPAWFVKYEDNMNANFDKLLARLAVINERLDKVAQTQLKQGAAILQNSRTIAQLDERLSGELNELRRRQNESSEMLSKLQKRLTVFASTARDADVPPTSSTPTVDSCKVRVTGIPTSLSDSDITTTERILKALQLDRLTPSRHLCAPGTAGRADTLNTPHLPRLPLEYAQMPVVREQ</sequence>
<protein>
    <submittedName>
        <fullName evidence="3">Uncharacterized protein</fullName>
    </submittedName>
</protein>
<proteinExistence type="predicted"/>
<reference evidence="3 4" key="1">
    <citation type="submission" date="2020-02" db="EMBL/GenBank/DDBJ databases">
        <authorList>
            <person name="Ferguson B K."/>
        </authorList>
    </citation>
    <scope>NUCLEOTIDE SEQUENCE [LARGE SCALE GENOMIC DNA]</scope>
</reference>
<dbReference type="AlphaFoldDB" id="A0A6H5IXL6"/>
<evidence type="ECO:0000313" key="3">
    <source>
        <dbReference type="EMBL" id="CAB0041548.1"/>
    </source>
</evidence>
<organism evidence="3 4">
    <name type="scientific">Trichogramma brassicae</name>
    <dbReference type="NCBI Taxonomy" id="86971"/>
    <lineage>
        <taxon>Eukaryota</taxon>
        <taxon>Metazoa</taxon>
        <taxon>Ecdysozoa</taxon>
        <taxon>Arthropoda</taxon>
        <taxon>Hexapoda</taxon>
        <taxon>Insecta</taxon>
        <taxon>Pterygota</taxon>
        <taxon>Neoptera</taxon>
        <taxon>Endopterygota</taxon>
        <taxon>Hymenoptera</taxon>
        <taxon>Apocrita</taxon>
        <taxon>Proctotrupomorpha</taxon>
        <taxon>Chalcidoidea</taxon>
        <taxon>Trichogrammatidae</taxon>
        <taxon>Trichogramma</taxon>
    </lineage>
</organism>
<name>A0A6H5IXL6_9HYME</name>
<keyword evidence="1" id="KW-0175">Coiled coil</keyword>
<evidence type="ECO:0000256" key="1">
    <source>
        <dbReference type="SAM" id="Coils"/>
    </source>
</evidence>
<feature type="compositionally biased region" description="Basic and acidic residues" evidence="2">
    <location>
        <begin position="7"/>
        <end position="17"/>
    </location>
</feature>
<feature type="coiled-coil region" evidence="1">
    <location>
        <begin position="96"/>
        <end position="127"/>
    </location>
</feature>
<dbReference type="EMBL" id="CADCXV010001124">
    <property type="protein sequence ID" value="CAB0041548.1"/>
    <property type="molecule type" value="Genomic_DNA"/>
</dbReference>
<feature type="region of interest" description="Disordered" evidence="2">
    <location>
        <begin position="1"/>
        <end position="25"/>
    </location>
</feature>
<dbReference type="Proteomes" id="UP000479190">
    <property type="component" value="Unassembled WGS sequence"/>
</dbReference>
<evidence type="ECO:0000313" key="4">
    <source>
        <dbReference type="Proteomes" id="UP000479190"/>
    </source>
</evidence>
<keyword evidence="4" id="KW-1185">Reference proteome</keyword>